<dbReference type="SUPFAM" id="SSF53756">
    <property type="entry name" value="UDP-Glycosyltransferase/glycogen phosphorylase"/>
    <property type="match status" value="1"/>
</dbReference>
<evidence type="ECO:0000313" key="4">
    <source>
        <dbReference type="Proteomes" id="UP000739538"/>
    </source>
</evidence>
<dbReference type="PANTHER" id="PTHR45947">
    <property type="entry name" value="SULFOQUINOVOSYL TRANSFERASE SQD2"/>
    <property type="match status" value="1"/>
</dbReference>
<feature type="domain" description="Glycosyltransferase subfamily 4-like N-terminal" evidence="2">
    <location>
        <begin position="33"/>
        <end position="208"/>
    </location>
</feature>
<dbReference type="CDD" id="cd03801">
    <property type="entry name" value="GT4_PimA-like"/>
    <property type="match status" value="1"/>
</dbReference>
<gene>
    <name evidence="3" type="ORF">KDA27_00115</name>
</gene>
<name>A0A956SBA1_UNCEI</name>
<evidence type="ECO:0000259" key="2">
    <source>
        <dbReference type="Pfam" id="PF13439"/>
    </source>
</evidence>
<dbReference type="InterPro" id="IPR028098">
    <property type="entry name" value="Glyco_trans_4-like_N"/>
</dbReference>
<evidence type="ECO:0000313" key="3">
    <source>
        <dbReference type="EMBL" id="MCA9754175.1"/>
    </source>
</evidence>
<dbReference type="InterPro" id="IPR001296">
    <property type="entry name" value="Glyco_trans_1"/>
</dbReference>
<dbReference type="InterPro" id="IPR050194">
    <property type="entry name" value="Glycosyltransferase_grp1"/>
</dbReference>
<dbReference type="Gene3D" id="3.40.50.2000">
    <property type="entry name" value="Glycogen Phosphorylase B"/>
    <property type="match status" value="2"/>
</dbReference>
<protein>
    <submittedName>
        <fullName evidence="3">Glycosyltransferase family 4 protein</fullName>
    </submittedName>
</protein>
<dbReference type="Pfam" id="PF13439">
    <property type="entry name" value="Glyco_transf_4"/>
    <property type="match status" value="1"/>
</dbReference>
<dbReference type="EMBL" id="JAGQHS010000001">
    <property type="protein sequence ID" value="MCA9754175.1"/>
    <property type="molecule type" value="Genomic_DNA"/>
</dbReference>
<dbReference type="PANTHER" id="PTHR45947:SF3">
    <property type="entry name" value="SULFOQUINOVOSYL TRANSFERASE SQD2"/>
    <property type="match status" value="1"/>
</dbReference>
<evidence type="ECO:0000259" key="1">
    <source>
        <dbReference type="Pfam" id="PF00534"/>
    </source>
</evidence>
<comment type="caution">
    <text evidence="3">The sequence shown here is derived from an EMBL/GenBank/DDBJ whole genome shotgun (WGS) entry which is preliminary data.</text>
</comment>
<dbReference type="Proteomes" id="UP000739538">
    <property type="component" value="Unassembled WGS sequence"/>
</dbReference>
<accession>A0A956SBA1</accession>
<dbReference type="GO" id="GO:0016757">
    <property type="term" value="F:glycosyltransferase activity"/>
    <property type="evidence" value="ECO:0007669"/>
    <property type="project" value="InterPro"/>
</dbReference>
<reference evidence="3" key="2">
    <citation type="journal article" date="2021" name="Microbiome">
        <title>Successional dynamics and alternative stable states in a saline activated sludge microbial community over 9 years.</title>
        <authorList>
            <person name="Wang Y."/>
            <person name="Ye J."/>
            <person name="Ju F."/>
            <person name="Liu L."/>
            <person name="Boyd J.A."/>
            <person name="Deng Y."/>
            <person name="Parks D.H."/>
            <person name="Jiang X."/>
            <person name="Yin X."/>
            <person name="Woodcroft B.J."/>
            <person name="Tyson G.W."/>
            <person name="Hugenholtz P."/>
            <person name="Polz M.F."/>
            <person name="Zhang T."/>
        </authorList>
    </citation>
    <scope>NUCLEOTIDE SEQUENCE</scope>
    <source>
        <strain evidence="3">HKST-UBA02</strain>
    </source>
</reference>
<dbReference type="AlphaFoldDB" id="A0A956SBA1"/>
<reference evidence="3" key="1">
    <citation type="submission" date="2020-04" db="EMBL/GenBank/DDBJ databases">
        <authorList>
            <person name="Zhang T."/>
        </authorList>
    </citation>
    <scope>NUCLEOTIDE SEQUENCE</scope>
    <source>
        <strain evidence="3">HKST-UBA02</strain>
    </source>
</reference>
<proteinExistence type="predicted"/>
<feature type="domain" description="Glycosyl transferase family 1" evidence="1">
    <location>
        <begin position="218"/>
        <end position="386"/>
    </location>
</feature>
<dbReference type="Pfam" id="PF00534">
    <property type="entry name" value="Glycos_transf_1"/>
    <property type="match status" value="1"/>
</dbReference>
<organism evidence="3 4">
    <name type="scientific">Eiseniibacteriota bacterium</name>
    <dbReference type="NCBI Taxonomy" id="2212470"/>
    <lineage>
        <taxon>Bacteria</taxon>
        <taxon>Candidatus Eiseniibacteriota</taxon>
    </lineage>
</organism>
<sequence>MTQAHPRTFLIFYIQTHFWSMGEGKGTPSFVRTLNSLTERGHSVHVFMPAESGIDAPYVDSFGDVVLHHEPSPGRLEPRASLPVVKRVLERATAWYRYQRWARTAGLRIARELNPDLVISLGTSEAPASRAVAEAIEVPNVVRLYGSWLPIEKSVRYYLNFPALAALRTPAVAYLITDDGSMGDRIAYRAGVPEDRVFFPRNGLDLEQFHPDGPPGERERVRAEFGIAPDAPVIVSATRLNVEKKVERILGAIPAVAREIPNVVCLVLGDGDKRADLERLVETLGVQRNVIFAGAVANSEIPRYLRAGDVLVSLLDRTNTNNPTLEAMAVGLPIVALETGATREVVEAGVSGWILDPNALPELPSLLVRVLSDPDALRRAGANARARIERLVRTPKERLDFEVDLYEAAAERRPLPTWDPAR</sequence>